<evidence type="ECO:0000313" key="2">
    <source>
        <dbReference type="Proteomes" id="UP000012317"/>
    </source>
</evidence>
<dbReference type="InterPro" id="IPR052555">
    <property type="entry name" value="dCTP_Pyrophosphatase"/>
</dbReference>
<dbReference type="GO" id="GO:0009143">
    <property type="term" value="P:nucleoside triphosphate catabolic process"/>
    <property type="evidence" value="ECO:0007669"/>
    <property type="project" value="InterPro"/>
</dbReference>
<dbReference type="PANTHER" id="PTHR46523:SF1">
    <property type="entry name" value="DCTP PYROPHOSPHATASE 1"/>
    <property type="match status" value="1"/>
</dbReference>
<dbReference type="PATRIC" id="fig|1189619.4.peg.57"/>
<dbReference type="Pfam" id="PF12643">
    <property type="entry name" value="MazG-like"/>
    <property type="match status" value="1"/>
</dbReference>
<dbReference type="AlphaFoldDB" id="N1WQG6"/>
<keyword evidence="2" id="KW-1185">Reference proteome</keyword>
<proteinExistence type="predicted"/>
<accession>N1WQG6</accession>
<dbReference type="eggNOG" id="COG1694">
    <property type="taxonomic scope" value="Bacteria"/>
</dbReference>
<protein>
    <submittedName>
        <fullName evidence="1">MazG nucleotide pyrophosphohydrolase</fullName>
    </submittedName>
</protein>
<comment type="caution">
    <text evidence="1">The sequence shown here is derived from an EMBL/GenBank/DDBJ whole genome shotgun (WGS) entry which is preliminary data.</text>
</comment>
<dbReference type="Proteomes" id="UP000012317">
    <property type="component" value="Unassembled WGS sequence"/>
</dbReference>
<name>N1WQG6_9FLAO</name>
<dbReference type="GO" id="GO:0047429">
    <property type="term" value="F:nucleoside triphosphate diphosphatase activity"/>
    <property type="evidence" value="ECO:0007669"/>
    <property type="project" value="InterPro"/>
</dbReference>
<evidence type="ECO:0000313" key="1">
    <source>
        <dbReference type="EMBL" id="EMY82516.1"/>
    </source>
</evidence>
<dbReference type="Gene3D" id="1.10.287.1080">
    <property type="entry name" value="MazG-like"/>
    <property type="match status" value="1"/>
</dbReference>
<reference evidence="1 2" key="1">
    <citation type="journal article" date="2014" name="Genome Biol. Evol.">
        <title>Extensive gene acquisition in the extremely psychrophilic bacterial species Psychroflexus torquis and the link to sea-ice ecosystem specialism.</title>
        <authorList>
            <person name="Feng S."/>
            <person name="Powell S.M."/>
            <person name="Wilson R."/>
            <person name="Bowman J.P."/>
        </authorList>
    </citation>
    <scope>NUCLEOTIDE SEQUENCE [LARGE SCALE GENOMIC DNA]</scope>
    <source>
        <strain evidence="1 2">ACAM 44</strain>
    </source>
</reference>
<organism evidence="1 2">
    <name type="scientific">Psychroflexus gondwanensis ACAM 44</name>
    <dbReference type="NCBI Taxonomy" id="1189619"/>
    <lineage>
        <taxon>Bacteria</taxon>
        <taxon>Pseudomonadati</taxon>
        <taxon>Bacteroidota</taxon>
        <taxon>Flavobacteriia</taxon>
        <taxon>Flavobacteriales</taxon>
        <taxon>Flavobacteriaceae</taxon>
        <taxon>Psychroflexus</taxon>
    </lineage>
</organism>
<sequence length="201" mass="22899">MISIHFPRNDKEASAYNGFLDREGNFNKLFLAEEFGSVLNLESGINQFLNENAYKSVSFGSIDETIILENDVLSLSRVEIKASVLLVIYRGINSSLNPIIEALEVFREERDWKQFHNPKDLSMALSIEASELLECFLWKDISTTNKDQINEEVADVFSYLLYIATDLGIDLESVTLEKIKINSKKYPISKSKGVNTKYNKL</sequence>
<dbReference type="PANTHER" id="PTHR46523">
    <property type="entry name" value="DCTP PYROPHOSPHATASE 1"/>
    <property type="match status" value="1"/>
</dbReference>
<dbReference type="RefSeq" id="WP_003434565.1">
    <property type="nucleotide sequence ID" value="NZ_APLF01000001.1"/>
</dbReference>
<dbReference type="STRING" id="1189619.pgond44_00290"/>
<dbReference type="InterPro" id="IPR025984">
    <property type="entry name" value="DCTPP"/>
</dbReference>
<keyword evidence="1" id="KW-0378">Hydrolase</keyword>
<dbReference type="SUPFAM" id="SSF101386">
    <property type="entry name" value="all-alpha NTP pyrophosphatases"/>
    <property type="match status" value="1"/>
</dbReference>
<gene>
    <name evidence="1" type="ORF">pgond44_00290</name>
</gene>
<dbReference type="CDD" id="cd11537">
    <property type="entry name" value="NTP-PPase_RS21-C6_like"/>
    <property type="match status" value="1"/>
</dbReference>
<dbReference type="EMBL" id="APLF01000001">
    <property type="protein sequence ID" value="EMY82516.1"/>
    <property type="molecule type" value="Genomic_DNA"/>
</dbReference>